<sequence length="87" mass="9521">MVRGCSLQSAFKANQTLQPWRYLPLTQPGEITMSDPRHSPAKQGPHSSEQATEPDDLGFDPDSPDVDDPQVDPQGPAKPPRDVEKEG</sequence>
<proteinExistence type="predicted"/>
<name>A0A2A2KC42_9BILA</name>
<reference evidence="2 3" key="1">
    <citation type="journal article" date="2017" name="Curr. Biol.">
        <title>Genome architecture and evolution of a unichromosomal asexual nematode.</title>
        <authorList>
            <person name="Fradin H."/>
            <person name="Zegar C."/>
            <person name="Gutwein M."/>
            <person name="Lucas J."/>
            <person name="Kovtun M."/>
            <person name="Corcoran D."/>
            <person name="Baugh L.R."/>
            <person name="Kiontke K."/>
            <person name="Gunsalus K."/>
            <person name="Fitch D.H."/>
            <person name="Piano F."/>
        </authorList>
    </citation>
    <scope>NUCLEOTIDE SEQUENCE [LARGE SCALE GENOMIC DNA]</scope>
    <source>
        <strain evidence="2">PF1309</strain>
    </source>
</reference>
<evidence type="ECO:0000313" key="3">
    <source>
        <dbReference type="Proteomes" id="UP000218231"/>
    </source>
</evidence>
<dbReference type="InterPro" id="IPR046063">
    <property type="entry name" value="DUF6021"/>
</dbReference>
<dbReference type="EMBL" id="LIAE01009044">
    <property type="protein sequence ID" value="PAV71399.1"/>
    <property type="molecule type" value="Genomic_DNA"/>
</dbReference>
<keyword evidence="3" id="KW-1185">Reference proteome</keyword>
<organism evidence="2 3">
    <name type="scientific">Diploscapter pachys</name>
    <dbReference type="NCBI Taxonomy" id="2018661"/>
    <lineage>
        <taxon>Eukaryota</taxon>
        <taxon>Metazoa</taxon>
        <taxon>Ecdysozoa</taxon>
        <taxon>Nematoda</taxon>
        <taxon>Chromadorea</taxon>
        <taxon>Rhabditida</taxon>
        <taxon>Rhabditina</taxon>
        <taxon>Rhabditomorpha</taxon>
        <taxon>Rhabditoidea</taxon>
        <taxon>Rhabditidae</taxon>
        <taxon>Diploscapter</taxon>
    </lineage>
</organism>
<evidence type="ECO:0000256" key="1">
    <source>
        <dbReference type="SAM" id="MobiDB-lite"/>
    </source>
</evidence>
<dbReference type="Proteomes" id="UP000218231">
    <property type="component" value="Unassembled WGS sequence"/>
</dbReference>
<dbReference type="Pfam" id="PF19485">
    <property type="entry name" value="DUF6021"/>
    <property type="match status" value="1"/>
</dbReference>
<gene>
    <name evidence="2" type="ORF">WR25_20176</name>
</gene>
<comment type="caution">
    <text evidence="2">The sequence shown here is derived from an EMBL/GenBank/DDBJ whole genome shotgun (WGS) entry which is preliminary data.</text>
</comment>
<feature type="compositionally biased region" description="Acidic residues" evidence="1">
    <location>
        <begin position="52"/>
        <end position="70"/>
    </location>
</feature>
<dbReference type="AlphaFoldDB" id="A0A2A2KC42"/>
<evidence type="ECO:0000313" key="2">
    <source>
        <dbReference type="EMBL" id="PAV71399.1"/>
    </source>
</evidence>
<feature type="compositionally biased region" description="Polar residues" evidence="1">
    <location>
        <begin position="1"/>
        <end position="18"/>
    </location>
</feature>
<protein>
    <submittedName>
        <fullName evidence="2">Uncharacterized protein</fullName>
    </submittedName>
</protein>
<feature type="region of interest" description="Disordered" evidence="1">
    <location>
        <begin position="1"/>
        <end position="87"/>
    </location>
</feature>
<accession>A0A2A2KC42</accession>